<dbReference type="Proteomes" id="UP000503462">
    <property type="component" value="Chromosome 3"/>
</dbReference>
<evidence type="ECO:0000259" key="2">
    <source>
        <dbReference type="Pfam" id="PF09350"/>
    </source>
</evidence>
<accession>A0A6H0XXW0</accession>
<organism evidence="3 4">
    <name type="scientific">Peltaster fructicola</name>
    <dbReference type="NCBI Taxonomy" id="286661"/>
    <lineage>
        <taxon>Eukaryota</taxon>
        <taxon>Fungi</taxon>
        <taxon>Dikarya</taxon>
        <taxon>Ascomycota</taxon>
        <taxon>Pezizomycotina</taxon>
        <taxon>Dothideomycetes</taxon>
        <taxon>Dothideomycetes incertae sedis</taxon>
        <taxon>Peltaster</taxon>
    </lineage>
</organism>
<proteinExistence type="predicted"/>
<evidence type="ECO:0000313" key="4">
    <source>
        <dbReference type="Proteomes" id="UP000503462"/>
    </source>
</evidence>
<keyword evidence="4" id="KW-1185">Reference proteome</keyword>
<dbReference type="EMBL" id="CP051141">
    <property type="protein sequence ID" value="QIW99458.1"/>
    <property type="molecule type" value="Genomic_DNA"/>
</dbReference>
<dbReference type="PANTHER" id="PTHR39394">
    <property type="entry name" value="YALI0E31793P"/>
    <property type="match status" value="1"/>
</dbReference>
<protein>
    <recommendedName>
        <fullName evidence="2">DnaJ homologue subfamily C member 28 conserved domain-containing protein</fullName>
    </recommendedName>
</protein>
<dbReference type="PANTHER" id="PTHR39394:SF1">
    <property type="entry name" value="DNAJ HOMOLOGUE SUBFAMILY C MEMBER 28 CONSERVED DOMAIN-CONTAINING PROTEIN"/>
    <property type="match status" value="1"/>
</dbReference>
<sequence>MSEESLETGGRSARRAVEEAGFSEDLRARLEEKIAAASFKSENASAFARVSLPSSAGKGTQSIAFAEPWTGTESVADASLRMLDDAHKPLRSARSSRAPVPNSIRGPPKAIDTGRPANKATGKRLANARDKSSIYSYLKDGSLSEDEREKYRKELKERFAPTARAIPATIQGLQSLANERIEDAIARGQFKNLPRGQKIERDYNASNPFLDTTEYFMNKLIQKQDIVPPWIEKQQELNAAVARFRAQLRATWRRHVARTIASRGGSLADQIRLAEQYALAEAAQSRPHVPAPSATSTAETSVEGALDTELKALSLTPEELREMTAEEHREEHETTPAGVIEDITSTERLPTPTIMPFRDTAWETVEHSYHNLAVQNLNNLTRSYNLMAPDLAKKPYYSLPRELRACFAEVAPQVAGTIRERALAPALKGVQVVGHKPGGVMERFSMDAATHVYDEQKPQYGFREFWRDLFSSKKA</sequence>
<dbReference type="InterPro" id="IPR018961">
    <property type="entry name" value="DnaJ_homolog_subfam-C_membr-28"/>
</dbReference>
<feature type="domain" description="DnaJ homologue subfamily C member 28 conserved" evidence="2">
    <location>
        <begin position="176"/>
        <end position="245"/>
    </location>
</feature>
<dbReference type="Pfam" id="PF09350">
    <property type="entry name" value="DJC28_CD"/>
    <property type="match status" value="1"/>
</dbReference>
<gene>
    <name evidence="3" type="ORF">AMS68_004976</name>
</gene>
<dbReference type="OrthoDB" id="1922282at2759"/>
<feature type="region of interest" description="Disordered" evidence="1">
    <location>
        <begin position="284"/>
        <end position="303"/>
    </location>
</feature>
<evidence type="ECO:0000313" key="3">
    <source>
        <dbReference type="EMBL" id="QIW99458.1"/>
    </source>
</evidence>
<dbReference type="AlphaFoldDB" id="A0A6H0XXW0"/>
<feature type="region of interest" description="Disordered" evidence="1">
    <location>
        <begin position="90"/>
        <end position="125"/>
    </location>
</feature>
<feature type="region of interest" description="Disordered" evidence="1">
    <location>
        <begin position="1"/>
        <end position="22"/>
    </location>
</feature>
<reference evidence="3 4" key="1">
    <citation type="journal article" date="2016" name="Sci. Rep.">
        <title>Peltaster fructicola genome reveals evolution from an invasive phytopathogen to an ectophytic parasite.</title>
        <authorList>
            <person name="Xu C."/>
            <person name="Chen H."/>
            <person name="Gleason M.L."/>
            <person name="Xu J.R."/>
            <person name="Liu H."/>
            <person name="Zhang R."/>
            <person name="Sun G."/>
        </authorList>
    </citation>
    <scope>NUCLEOTIDE SEQUENCE [LARGE SCALE GENOMIC DNA]</scope>
    <source>
        <strain evidence="3 4">LNHT1506</strain>
    </source>
</reference>
<name>A0A6H0XXW0_9PEZI</name>
<evidence type="ECO:0000256" key="1">
    <source>
        <dbReference type="SAM" id="MobiDB-lite"/>
    </source>
</evidence>